<feature type="compositionally biased region" description="Polar residues" evidence="4">
    <location>
        <begin position="1761"/>
        <end position="1774"/>
    </location>
</feature>
<dbReference type="SMART" id="SM00238">
    <property type="entry name" value="BIR"/>
    <property type="match status" value="1"/>
</dbReference>
<feature type="domain" description="UBC core" evidence="5">
    <location>
        <begin position="4876"/>
        <end position="5043"/>
    </location>
</feature>
<dbReference type="Proteomes" id="UP000887540">
    <property type="component" value="Unplaced"/>
</dbReference>
<dbReference type="PROSITE" id="PS50143">
    <property type="entry name" value="BIR_REPEAT_2"/>
    <property type="match status" value="1"/>
</dbReference>
<dbReference type="CDD" id="cd23810">
    <property type="entry name" value="UBCc_BIRC6"/>
    <property type="match status" value="1"/>
</dbReference>
<dbReference type="SUPFAM" id="SSF57924">
    <property type="entry name" value="Inhibitor of apoptosis (IAP) repeat"/>
    <property type="match status" value="1"/>
</dbReference>
<dbReference type="Pfam" id="PF00653">
    <property type="entry name" value="BIR"/>
    <property type="match status" value="1"/>
</dbReference>
<organism evidence="6 7">
    <name type="scientific">Acrobeloides nanus</name>
    <dbReference type="NCBI Taxonomy" id="290746"/>
    <lineage>
        <taxon>Eukaryota</taxon>
        <taxon>Metazoa</taxon>
        <taxon>Ecdysozoa</taxon>
        <taxon>Nematoda</taxon>
        <taxon>Chromadorea</taxon>
        <taxon>Rhabditida</taxon>
        <taxon>Tylenchina</taxon>
        <taxon>Cephalobomorpha</taxon>
        <taxon>Cephaloboidea</taxon>
        <taxon>Cephalobidae</taxon>
        <taxon>Acrobeloides</taxon>
    </lineage>
</organism>
<dbReference type="PANTHER" id="PTHR46116">
    <property type="entry name" value="(E3-INDEPENDENT) E2 UBIQUITIN-CONJUGATING ENZYME"/>
    <property type="match status" value="1"/>
</dbReference>
<evidence type="ECO:0000313" key="7">
    <source>
        <dbReference type="WBParaSite" id="ACRNAN_scaffold136.g28439.t2"/>
    </source>
</evidence>
<feature type="compositionally biased region" description="Basic and acidic residues" evidence="4">
    <location>
        <begin position="554"/>
        <end position="567"/>
    </location>
</feature>
<dbReference type="GO" id="GO:0043066">
    <property type="term" value="P:negative regulation of apoptotic process"/>
    <property type="evidence" value="ECO:0007669"/>
    <property type="project" value="TreeGrafter"/>
</dbReference>
<evidence type="ECO:0000313" key="6">
    <source>
        <dbReference type="Proteomes" id="UP000887540"/>
    </source>
</evidence>
<proteinExistence type="predicted"/>
<protein>
    <submittedName>
        <fullName evidence="7">UBC core domain-containing protein</fullName>
    </submittedName>
</protein>
<evidence type="ECO:0000259" key="5">
    <source>
        <dbReference type="PROSITE" id="PS50127"/>
    </source>
</evidence>
<keyword evidence="3" id="KW-0175">Coiled coil</keyword>
<dbReference type="Gene3D" id="1.10.1170.10">
    <property type="entry name" value="Inhibitor Of Apoptosis Protein (2mihbC-IAP-1), Chain A"/>
    <property type="match status" value="1"/>
</dbReference>
<feature type="compositionally biased region" description="Low complexity" evidence="4">
    <location>
        <begin position="418"/>
        <end position="434"/>
    </location>
</feature>
<dbReference type="InterPro" id="IPR001370">
    <property type="entry name" value="BIR_rpt"/>
</dbReference>
<dbReference type="WBParaSite" id="ACRNAN_scaffold136.g28439.t2">
    <property type="protein sequence ID" value="ACRNAN_scaffold136.g28439.t2"/>
    <property type="gene ID" value="ACRNAN_scaffold136.g28439"/>
</dbReference>
<evidence type="ECO:0000256" key="3">
    <source>
        <dbReference type="SAM" id="Coils"/>
    </source>
</evidence>
<feature type="coiled-coil region" evidence="3">
    <location>
        <begin position="5085"/>
        <end position="5112"/>
    </location>
</feature>
<name>A0A914CSV6_9BILA</name>
<evidence type="ECO:0000256" key="1">
    <source>
        <dbReference type="ARBA" id="ARBA00022679"/>
    </source>
</evidence>
<dbReference type="GO" id="GO:0004869">
    <property type="term" value="F:cysteine-type endopeptidase inhibitor activity"/>
    <property type="evidence" value="ECO:0007669"/>
    <property type="project" value="TreeGrafter"/>
</dbReference>
<feature type="region of interest" description="Disordered" evidence="4">
    <location>
        <begin position="5130"/>
        <end position="5168"/>
    </location>
</feature>
<accession>A0A914CSV6</accession>
<dbReference type="Pfam" id="PF00179">
    <property type="entry name" value="UQ_con"/>
    <property type="match status" value="1"/>
</dbReference>
<feature type="compositionally biased region" description="Low complexity" evidence="4">
    <location>
        <begin position="2379"/>
        <end position="2392"/>
    </location>
</feature>
<keyword evidence="2" id="KW-0833">Ubl conjugation pathway</keyword>
<feature type="compositionally biased region" description="Polar residues" evidence="4">
    <location>
        <begin position="1792"/>
        <end position="1801"/>
    </location>
</feature>
<feature type="compositionally biased region" description="Polar residues" evidence="4">
    <location>
        <begin position="1706"/>
        <end position="1716"/>
    </location>
</feature>
<dbReference type="InterPro" id="IPR016024">
    <property type="entry name" value="ARM-type_fold"/>
</dbReference>
<dbReference type="FunFam" id="3.10.110.10:FF:000014">
    <property type="entry name" value="Baculoviral IAP repeat-containing protein 6"/>
    <property type="match status" value="1"/>
</dbReference>
<feature type="region of interest" description="Disordered" evidence="4">
    <location>
        <begin position="1750"/>
        <end position="1801"/>
    </location>
</feature>
<dbReference type="InterPro" id="IPR016135">
    <property type="entry name" value="UBQ-conjugating_enzyme/RWD"/>
</dbReference>
<feature type="compositionally biased region" description="Low complexity" evidence="4">
    <location>
        <begin position="1775"/>
        <end position="1791"/>
    </location>
</feature>
<evidence type="ECO:0000256" key="4">
    <source>
        <dbReference type="SAM" id="MobiDB-lite"/>
    </source>
</evidence>
<dbReference type="InterPro" id="IPR000608">
    <property type="entry name" value="UBC"/>
</dbReference>
<dbReference type="CDD" id="cd00022">
    <property type="entry name" value="BIR"/>
    <property type="match status" value="1"/>
</dbReference>
<feature type="compositionally biased region" description="Basic and acidic residues" evidence="4">
    <location>
        <begin position="1751"/>
        <end position="1760"/>
    </location>
</feature>
<keyword evidence="1" id="KW-0808">Transferase</keyword>
<feature type="region of interest" description="Disordered" evidence="4">
    <location>
        <begin position="1697"/>
        <end position="1722"/>
    </location>
</feature>
<sequence length="5168" mass="575454">MDLHYDPPQINKIVEIRPYNQTHNLQKIIYLDAVNAYLLVSEDGTLSLLDGSFEATADRVCSFNQHIQVSYATINGSLILINDRKISIRRDHRGVHSMNTAFDSVEDGRSRLEIPLDEATEWSAYFATRQDDEFQDKPIFLKFGQLIDEALASHDSEKACVVIEIDLLRLWNELNSLTNTMIELHEITYPIFPYAFGTIERIRLLLYPDKPYTPEKADYCRKCAIPKSVLNSEAARLLTFNRWPHSQYRYAIPSKMAEAGFYHQPNERGEDRVLCFLCNVCLVYWEPSDEPYQEHERHSPSCRFISNMVSSNVPLSLSMSALAPLQLELSDERLNVSSMISSFMTSSTEWFAIASSENSKPVIQLCHLDSITQTPINFTVDLNDPFFAPSFDTSEQPRRPHRVTWQDSTSISILPGESSSRSQRHSSPPSSSDSNQPFIQITALCSMGMSYVRPKGSFIAVGPETSVDSALIVGVGVNEAKVKKKDQHNMEFDSEPNEVNTLNTVNLSTGASLTPRIEASILEASQEHSKRRPFILVYHILRTLISSDTNSEKLKNVQSKNKQEKPRSSSSNKIDLATNTSDMNNTLVKPPEEGLKDAEKKLDEAISEVISICSETAPAEATTPMDYEFVPDASDSPATTLPAGDFYSSSDYANDNYIGEPVAIKSTSVVNPTDSTYIYYEHKETSTVAMQCIRLPEELDSHEFKVEQIVASENGIIAVAVNRIETTSTKNFVSALVIYSCSCGILQETCLRKFIYTESHIKQIVLLPLGFFLDCSQKDICTENAVLRFSDGRVLLVDLHTNRSIKVCDQNAVDITVGDNGTLIVLTDNGAVLSFEIKQSLPRLKSDEDEELAISMLSALSSWNDNILERLADVFQDHPKTKTIMNIVATLPVFQPLSISTLKMLWKLIQADHTPLPSLSSTPNTIGIQNSPSASVLLHASSGFQMQAPAAWVESHLYYRNKKAHSSNTPGTVSSIPNRRDEYPPPTRSWIFSPGVDAILNSYVFEFTFLPGMPISHMNIRLKFLPRASPSSNQFDLKLSILRLLKNHESGEGKSHDSNMTTSQHASSLTYYSENVNALREKCEVVVKETLISDFMDSTNLSSTIQIPGTILLKSMAGSIQNETKPVGWMTVSQTFYLVIETSSQVIQDTKGFIKASTIPTSKSEKTKKPTAIMILKKNQPENSTASGDFSNPSLNKLDDVVNVMQLIEELSVTIYRTRSASQACEKLQRLVLTERSKLHEELLRLASLSISPDALSGEIAQILRDRWRLIENQALDILIWLISDISPQNFKENIDHLAQLSGHIIDTFDNIYMNGYESASRLVSHKWTIFLTEFIRILQATDVKICEKLVLSLLKSVKTIIPKIFQIKKAGSVHELFILIFVLIQISSELGDDTLNEATDTVLATCIETLTAIGQAWERKWTNSVYQKLSVYYQLSGFPMDLIMYDWPQQVVSMRMRNSGIGTSAKGTSSNGFPWAKSAATTLPFPSSAYGSYNISTSNNMPFTSTSYQALFPNITAAPTQSSTSGFQPYSAFKANLMFEDANAFPPLDLKSSGKTQASSAAACSASISNTKLNSEMAIDELQWMDLFNIKDLFVTNNISDFGLSSSNKNFTDGWKGFPETNDMPIAPNYNYSDWATKSKDNKFAEVSTETGETRRCVISSEHLYGLLETEPLSFQVVRGSDHMRLHNVENVSVSLRVPSDTDNEGTNASANAPTKVSDEKNQLTDRFIDVESKNLAKVYSLKHQLQQHSEMKIEKEQQQPETQASSASTFGVPTTPKTTPFLTPTPLSPINSQSDLTSLDTENEKLSIGNSLHMNAADGASILAQDLFKPPPILVLAVERMTAGSKKFVVLDFGMPILLTDIFIPSCEFTNMVYVDVWNKTEQTGSIENCQRLISSSEIIRKSISLSNITPPLLIRYVKITYVVKQLYNGICQIPLGKFYGTRFFSAWQVYPSILEKSIGFFGQPTEQSEQEKIDCFNKELKKLYSQQVGYLGSLRQLAEDLRCRYQLAVSELNNLLKEDRNAAAVKAIYRQCMSYRLQWNITWNVLQRLESDHSRMGAQEMLSTTISWNDCSLEQLQSISINLFSLLNSVMHLMDIRQLANETEVVSSSSKQPIMSSRLNLETAVQQFGFFCKNSVPTLQTHCCTWLFNQGIQSEWWPNFFPAVLRKHFASRDETSSDRLFLLLSYMCNQSVKFQQNQGRIMEKLLEFLIELLTSDKDADLMKDRLRTSLLPWTLLLISAAFDVIVANKRRSDRWTFLAGEFAIFSSSSISQYNENAKEVLSKHHPLYKLATTKSSVAKAYMKKYADKIDSLMNKPIPPEEKLHELQARLKCLYQIYNGLTQEVEGSQPASSSNDKAPPIVSFEEITGLLDESESKPSSSAPSTSSVQSTLKPSAIAKETTKKIKIGKLGPPSSSTVNVATFATGLKRRVPPVLPKPAKDSRSGLMASGSRIRQYSVRLKLNFSLCTEVVNKLFQLLCHDSITLSSPAQLLACKIIAKIGVHACTFPIPLKVIVDSNLKTLIYNAFNNTENIWFRHAVLCMILDLTDAEIRAISRVTSNLNASASTSALSSEPGTTGSGRGVPITAELTASSSTENMDTSESLPVTTQASAELQIATKRHKSEQDLLLLDQPQTSTSALELNTEGSRDLSNIKPTDSRLIDSFQKSKFKQIMASYKAMSDDIYMQPISNVTEGHASEQLGLHAYTEYRETVALKDTLARCPPRRAIQQAKVKKPASPEDLALMALIGTSVSTVIDVIKAMIVEINAEMSVNHVERLLAFYWDYISNVNATLASNKCVTQITIPPFTAMAADSLIKYLTTAPMLNEQVWRLILQTLDSSLRKSPELVPKIIDSVYLLPLMERFMGDSLNKTGNFAFGCAVNKAYMRFIDQLLNYQATETETKFGEKIVASLISVFSLNGPYKFAPYPLDILLEITDKLAADPAKFFSPDSCGDNTIVDLFESVVKFAKTFLSTVDKSARKICDDRYGFTTPVRPNVCFSSFSPSMTPTETPNQPPGLAPPGFSCSKVPVSSTNLIDSEEVMASSNNLSEVECPMPDIPVQQDSMATVDATSNSLEYDSISSVNDFPYIDDVEIFEDDGFDEVINLDRFVKTYQNPNDRIHLDRHETLLSSLFKILGSSMAMSSRNAIKILLTEKPNVVYDLFEILFTCDASTKSVEEISTEHWKVATVGDHILYALLSISNYAGVDGELSKLLLSAFLDFITRRTKNYGDRLYSSESMRPLELTIPVVYYLSKLLQPLCRKKLFAELGGHIFVSSQLEKGLDASTENWPIGASLTPLARQLAEISNKMTGIELPSIPYPPRATEARFEGLYNFAPLCSATSTSPLAHHLNNLLSASAPHRRARTPIWSYHFPPSQQWLEITLTLPYQVLLSEVNLKAHSQSLGTCPSAIQVEICSEPSLANWLVVGSPMATFGLNRISIPITYSTPINAVRIHLKKPPNSETMSLSQLMLLGVSTKANLHENNNSTTVLINWLAVFNRTLVVEPTVWSYAPSLPEKLAQLFVNRPLPNEVMLSMSQTLTNIDNKAKSGATTIVGLIINYLANSGYVCHTAHSWLVELFFKYCTLTNVPGVSQNTSQSMAVIRQRQLLEGIVILLDRRNSGSINLNEKTLSSLIWAAACIIWYNLNEEFMRYETIAAVLEVGPKTIDLLLKLALESQSSMLKKSACWLLCSFIRSSRSFMEPILQKLKISTILTSEPSPATLTALGMIAQSGNATFYLHEKNILSDLAQLSIMICKDKMLSKIELLVALVEFFSSLVVIERVRQFLETPLGLEFVRVLMLFIIENSHSILSSINNHMSQLGSYFIELITKCRTHSEIQRQNIAKIMCNLLEYLPSQDFKNTTGLNGALQQMVMKFILEDEHITVRFTDVIDSTATGEIFEEKMRHPMFGCNRNDRVVDLSIYTTCKDLLPVQKRESNMNPSPMPSGNPNVYYANSYSDEVGDSYDAYGFPIYYSKPKQKKKAITSSDQLDTNFITQLLCDNISQRQPLDGECTLEQILQVSKSLSALSSSLGRDHSRFLSNSFAAKPGTSSSSTSSSDLSPHDDGYFALTLRIKSLNIQELNQEATSTLFKGGKVSSVSTLQYFARSGGLSILAQHLPVYQHYIQLLLKCDEISNQLNEHKEKQQRQAQPTTAAAAQQQLKSKAPLGFVSSANQSSSGWVNSTAYIPPSSAATEVEIYDPESWNEFIAEPGNIATSSSYVGGGGSGGVFNIDLLFGSTSKSQTSSAFQPTAIPTISSQVQPSSSEVKTAISSDPNSGLKYKWTTVGGTSSSFLLDDYDFTEVPSIPANNVVFSASASTAAFNPPSGLLHYLTQQMPVNKDAFANKLLTTAIAKTDSIPPHVIIALSIFLRLEGYPELFVTCENRVHAKKLLRVAMGLPSSERSPSDSIAGLRPITKSTIFDTTIMVNPKTTVVPSFSPACLHPAVMAKQSIDSEEFSKSNEDEVLALFPFFVLEKLLQYSSPYQIGLQRAQSIRDLALRLGVLDVILLCLSHFAHQESRFETLRPDSMDPPLECVQMIRQALNMSSHLEALKNACDAYVAQNQSSRYHSMFGINGPQNASQAQQDFWVKGTGFGSGTTQQQWNVNQHVAKRRQDEATTRSLLNTIAFFINPKPDPDSTVVPAFDPKNQIELDVRLIQLLNRSCLLKTIHSYLMNDSVLDMSKHADSQLAAITVVLAMATAPPVMGSASILYGGETEPEMEHDGAKIDLFALLLRDTHFGQTLLSGLQKIGKLIDVYLSKLQKEKKTDKENVSPTTVDSEQEEGEENLYKLSQLVKETSVAVLKRLGEFEQAHTEPVAGPSSRVAGATDELYIESMKPLQFESIPFFEKDGKTLKIPYHYSNSISSAVGQTANLGKRTRRLAQEIVTLSTSLPLSLSSSVFIRASEERLDIMKVLIMGPESTAYSNGCFEFDVWFPANYPNEPMQVNLETTGNQSVRFNPNLYNDGKVCLSILNTWHGRPEERWQPSTSSLLQVIVSIQSLIMVPESFFNEPGYERQRNTPAGIQQAREYDANIRHNTIRWAMVEALRHPPKAFEEVIRRHFWLKRDEICSQITEWINETQTHISDQEENSKTQLNNHLASLKKNFELLKQEFAKMKCPEGLEHVQSAFMEESTKETSSTVTDTSETSTEPAAPTETVTETNPEVVLW</sequence>
<dbReference type="SMART" id="SM00212">
    <property type="entry name" value="UBCc"/>
    <property type="match status" value="1"/>
</dbReference>
<reference evidence="7" key="1">
    <citation type="submission" date="2022-11" db="UniProtKB">
        <authorList>
            <consortium name="WormBaseParasite"/>
        </authorList>
    </citation>
    <scope>IDENTIFICATION</scope>
</reference>
<feature type="compositionally biased region" description="Low complexity" evidence="4">
    <location>
        <begin position="5136"/>
        <end position="5168"/>
    </location>
</feature>
<dbReference type="PROSITE" id="PS50127">
    <property type="entry name" value="UBC_2"/>
    <property type="match status" value="1"/>
</dbReference>
<dbReference type="SUPFAM" id="SSF54495">
    <property type="entry name" value="UBC-like"/>
    <property type="match status" value="1"/>
</dbReference>
<dbReference type="GO" id="GO:0005634">
    <property type="term" value="C:nucleus"/>
    <property type="evidence" value="ECO:0007669"/>
    <property type="project" value="TreeGrafter"/>
</dbReference>
<dbReference type="SUPFAM" id="SSF48371">
    <property type="entry name" value="ARM repeat"/>
    <property type="match status" value="2"/>
</dbReference>
<feature type="compositionally biased region" description="Polar residues" evidence="4">
    <location>
        <begin position="568"/>
        <end position="587"/>
    </location>
</feature>
<dbReference type="Gene3D" id="3.10.110.10">
    <property type="entry name" value="Ubiquitin Conjugating Enzyme"/>
    <property type="match status" value="1"/>
</dbReference>
<keyword evidence="6" id="KW-1185">Reference proteome</keyword>
<dbReference type="PANTHER" id="PTHR46116:SF39">
    <property type="entry name" value="BACULOVIRAL IAP REPEAT-CONTAINING PROTEIN 6"/>
    <property type="match status" value="1"/>
</dbReference>
<dbReference type="GO" id="GO:0016740">
    <property type="term" value="F:transferase activity"/>
    <property type="evidence" value="ECO:0007669"/>
    <property type="project" value="UniProtKB-KW"/>
</dbReference>
<feature type="region of interest" description="Disordered" evidence="4">
    <location>
        <begin position="390"/>
        <end position="436"/>
    </location>
</feature>
<evidence type="ECO:0000256" key="2">
    <source>
        <dbReference type="ARBA" id="ARBA00022786"/>
    </source>
</evidence>
<feature type="region of interest" description="Disordered" evidence="4">
    <location>
        <begin position="554"/>
        <end position="591"/>
    </location>
</feature>
<feature type="region of interest" description="Disordered" evidence="4">
    <location>
        <begin position="4765"/>
        <end position="4784"/>
    </location>
</feature>
<feature type="region of interest" description="Disordered" evidence="4">
    <location>
        <begin position="2374"/>
        <end position="2395"/>
    </location>
</feature>